<comment type="caution">
    <text evidence="1">The sequence shown here is derived from an EMBL/GenBank/DDBJ whole genome shotgun (WGS) entry which is preliminary data.</text>
</comment>
<gene>
    <name evidence="1" type="ORF">V6N11_028591</name>
</gene>
<proteinExistence type="predicted"/>
<sequence>MAKGLVVICSSSSGLEGVVLETVRPSGVLPFLWMEVSGVVRSAEAKVAGVGAGDSVGTSVAVELSGTFARCGVGSIGLWCSLGDYESKISLSSSDERCTSSVLPAFADGLADALG</sequence>
<evidence type="ECO:0000313" key="2">
    <source>
        <dbReference type="Proteomes" id="UP001396334"/>
    </source>
</evidence>
<protein>
    <recommendedName>
        <fullName evidence="3">Secreted protein</fullName>
    </recommendedName>
</protein>
<reference evidence="1 2" key="1">
    <citation type="journal article" date="2024" name="G3 (Bethesda)">
        <title>Genome assembly of Hibiscus sabdariffa L. provides insights into metabolisms of medicinal natural products.</title>
        <authorList>
            <person name="Kim T."/>
        </authorList>
    </citation>
    <scope>NUCLEOTIDE SEQUENCE [LARGE SCALE GENOMIC DNA]</scope>
    <source>
        <strain evidence="1">TK-2024</strain>
        <tissue evidence="1">Old leaves</tissue>
    </source>
</reference>
<evidence type="ECO:0000313" key="1">
    <source>
        <dbReference type="EMBL" id="KAK8973002.1"/>
    </source>
</evidence>
<dbReference type="Proteomes" id="UP001396334">
    <property type="component" value="Unassembled WGS sequence"/>
</dbReference>
<accession>A0ABR2NA13</accession>
<keyword evidence="2" id="KW-1185">Reference proteome</keyword>
<evidence type="ECO:0008006" key="3">
    <source>
        <dbReference type="Google" id="ProtNLM"/>
    </source>
</evidence>
<name>A0ABR2NA13_9ROSI</name>
<organism evidence="1 2">
    <name type="scientific">Hibiscus sabdariffa</name>
    <name type="common">roselle</name>
    <dbReference type="NCBI Taxonomy" id="183260"/>
    <lineage>
        <taxon>Eukaryota</taxon>
        <taxon>Viridiplantae</taxon>
        <taxon>Streptophyta</taxon>
        <taxon>Embryophyta</taxon>
        <taxon>Tracheophyta</taxon>
        <taxon>Spermatophyta</taxon>
        <taxon>Magnoliopsida</taxon>
        <taxon>eudicotyledons</taxon>
        <taxon>Gunneridae</taxon>
        <taxon>Pentapetalae</taxon>
        <taxon>rosids</taxon>
        <taxon>malvids</taxon>
        <taxon>Malvales</taxon>
        <taxon>Malvaceae</taxon>
        <taxon>Malvoideae</taxon>
        <taxon>Hibiscus</taxon>
    </lineage>
</organism>
<dbReference type="EMBL" id="JBBPBN010000196">
    <property type="protein sequence ID" value="KAK8973002.1"/>
    <property type="molecule type" value="Genomic_DNA"/>
</dbReference>